<dbReference type="VEuPathDB" id="CryptoDB:CHUDEA1_100"/>
<dbReference type="VEuPathDB" id="CryptoDB:GY17_00001005"/>
<dbReference type="AlphaFoldDB" id="A0A0S4T9P4"/>
<protein>
    <submittedName>
        <fullName evidence="1">Uncharacterized protein</fullName>
    </submittedName>
</protein>
<dbReference type="VEuPathDB" id="CryptoDB:ChTU502y2012_302g0040"/>
<evidence type="ECO:0000313" key="1">
    <source>
        <dbReference type="EMBL" id="CUV03950.1"/>
    </source>
</evidence>
<gene>
    <name evidence="1" type="ORF">CHUDEA1_100</name>
</gene>
<accession>A0A0S4T9P4</accession>
<dbReference type="Proteomes" id="UP000199752">
    <property type="component" value="Chromosome 1"/>
</dbReference>
<dbReference type="OrthoDB" id="342592at2759"/>
<proteinExistence type="predicted"/>
<dbReference type="VEuPathDB" id="CryptoDB:Chro.10019"/>
<organism evidence="1">
    <name type="scientific">Cryptosporidium hominis</name>
    <dbReference type="NCBI Taxonomy" id="237895"/>
    <lineage>
        <taxon>Eukaryota</taxon>
        <taxon>Sar</taxon>
        <taxon>Alveolata</taxon>
        <taxon>Apicomplexa</taxon>
        <taxon>Conoidasida</taxon>
        <taxon>Coccidia</taxon>
        <taxon>Eucoccidiorida</taxon>
        <taxon>Eimeriorina</taxon>
        <taxon>Cryptosporidiidae</taxon>
        <taxon>Cryptosporidium</taxon>
    </lineage>
</organism>
<reference evidence="1" key="1">
    <citation type="submission" date="2015-08" db="EMBL/GenBank/DDBJ databases">
        <authorList>
            <person name="Babu N.S."/>
            <person name="Beckwith C.J."/>
            <person name="Beseler K.G."/>
            <person name="Brison A."/>
            <person name="Carone J.V."/>
            <person name="Caskin T.P."/>
            <person name="Diamond M."/>
            <person name="Durham M.E."/>
            <person name="Foxe J.M."/>
            <person name="Go M."/>
            <person name="Henderson B.A."/>
            <person name="Jones I.B."/>
            <person name="McGettigan J.A."/>
            <person name="Micheletti S.J."/>
            <person name="Nasrallah M.E."/>
            <person name="Ortiz D."/>
            <person name="Piller C.R."/>
            <person name="Privatt S.R."/>
            <person name="Schneider S.L."/>
            <person name="Sharp S."/>
            <person name="Smith T.C."/>
            <person name="Stanton J.D."/>
            <person name="Ullery H.E."/>
            <person name="Wilson R.J."/>
            <person name="Serrano M.G."/>
            <person name="Buck G."/>
            <person name="Lee V."/>
            <person name="Wang Y."/>
            <person name="Carvalho R."/>
            <person name="Voegtly L."/>
            <person name="Shi R."/>
            <person name="Duckworth R."/>
            <person name="Johnson A."/>
            <person name="Loviza R."/>
            <person name="Walstead R."/>
            <person name="Shah Z."/>
            <person name="Kiflezghi M."/>
            <person name="Wade K."/>
            <person name="Ball S.L."/>
            <person name="Bradley K.W."/>
            <person name="Asai D.J."/>
            <person name="Bowman C.A."/>
            <person name="Russell D.A."/>
            <person name="Pope W.H."/>
            <person name="Jacobs-Sera D."/>
            <person name="Hendrix R.W."/>
            <person name="Hatfull G.F."/>
        </authorList>
    </citation>
    <scope>NUCLEOTIDE SEQUENCE [LARGE SCALE GENOMIC DNA]</scope>
</reference>
<dbReference type="EMBL" id="LN877947">
    <property type="protein sequence ID" value="CUV03950.1"/>
    <property type="molecule type" value="Genomic_DNA"/>
</dbReference>
<name>A0A0S4T9P4_CRYHO</name>
<sequence>MNPKTIILTCEDFLRNFSTHELKVSQANSKYFEQFRNLSSLWDSKNVSDRDSLELSEVWNSILHCYKVVLDKTSTEIRVNSEKISKRENIRSNSSEKLLLKFGGQFQSLFSTELTLIKQFLMDLLEVIKELTLVCENMKSYLESNVGLTSSSSTNSLSIVLILVKIICHKIETKNRDLLEKMCGSTLYCLNILFRIYKLEFTENWDLILFPEKFDISSIEINYLLYNEISIFLSIDSDIPFLSYFLLSSNAKMRVNSILCIQSIFTSPIFRFKSMTSLLCKPLSQQIIDTSASSLSKNAVILTLSLLKFGETFFRSENYDSDTVITFIKTISKIVSTTPSLFWTNNFINANTSFIQILSNNLLSGLKDLNLFIPSLQLFSNILNLIKNCETSKNILFDDLNPCFEQVLINSYAILNLRKDSNFEGINGKGVQSKFPVILTEILNFYIKLLENFPLILLNIYLNQSLLFENKFGAKNYISIFVKLLEFINFNPNQLDSLIYEKGLRATYMLINCICEFRNFKLDKRNFIENQLQSLDPDFPHQIMRKIEFTVIDVEESYLKIIEFLKSFILFTSDFVIDNLIFKEELTNSSNYLQISKNSICRILDIYSTINPIILEETLSETLMKATNNIKNCEKRILHNSEQMKQYTFETSKVSFVELLLLILYCAEDKVLPSIINVLLCYCGNSEWIKHSSFTTFQHFESSLVQKLLFLIKLDNSISIKPIKENMILSVNKIMVYISTYHYINTNKVIICSSSYRKNNMNLLDESYDKFMDNYEIELNEICCLLNWKEIFCSYKLLIQQIKYNFASSRFPSSSNLSDIVRAFGRILRLIPYNENDYKDIVWALNLLTNLVSNTYSNTFRYNKIKWNSIYAIGLLFENDNFYNLVIQSFSGISNTNIDLSKAFAKNWKALCLIIINKTELTKVRINALRSLTVFNKINSDSDYRIPFILLFDTWETFKFAKNLELVEKVTLHDKLQTTNEYSMLWNKYLNQLGLLLYKNSLFYLENQSNKFSRFEMEEISRYCLEFDIEKSVEITKS</sequence>